<gene>
    <name evidence="2" type="ORF">UCREL1_3045</name>
</gene>
<evidence type="ECO:0000313" key="2">
    <source>
        <dbReference type="EMBL" id="EMR69932.1"/>
    </source>
</evidence>
<feature type="compositionally biased region" description="Basic and acidic residues" evidence="1">
    <location>
        <begin position="101"/>
        <end position="116"/>
    </location>
</feature>
<feature type="compositionally biased region" description="Basic and acidic residues" evidence="1">
    <location>
        <begin position="124"/>
        <end position="155"/>
    </location>
</feature>
<keyword evidence="3" id="KW-1185">Reference proteome</keyword>
<reference evidence="3" key="1">
    <citation type="journal article" date="2013" name="Genome Announc.">
        <title>Draft genome sequence of the grapevine dieback fungus Eutypa lata UCR-EL1.</title>
        <authorList>
            <person name="Blanco-Ulate B."/>
            <person name="Rolshausen P.E."/>
            <person name="Cantu D."/>
        </authorList>
    </citation>
    <scope>NUCLEOTIDE SEQUENCE [LARGE SCALE GENOMIC DNA]</scope>
    <source>
        <strain evidence="3">UCR-EL1</strain>
    </source>
</reference>
<dbReference type="OrthoDB" id="4753206at2759"/>
<feature type="compositionally biased region" description="Basic and acidic residues" evidence="1">
    <location>
        <begin position="11"/>
        <end position="27"/>
    </location>
</feature>
<dbReference type="AlphaFoldDB" id="M7T017"/>
<evidence type="ECO:0000313" key="3">
    <source>
        <dbReference type="Proteomes" id="UP000012174"/>
    </source>
</evidence>
<feature type="region of interest" description="Disordered" evidence="1">
    <location>
        <begin position="1"/>
        <end position="27"/>
    </location>
</feature>
<feature type="compositionally biased region" description="Basic and acidic residues" evidence="1">
    <location>
        <begin position="162"/>
        <end position="196"/>
    </location>
</feature>
<sequence length="196" mass="22869">MFRGGRGNKRRHDEYSRNARPDRSNRPHWEEEFDYEVRQLKQNAIHQYGNERGIPVLSFKFIGERQIRDVHQAINIGRVNGFRDRITPRPLSNIIPTTADGSDRVTKRQKKGKETTADPAKPSNKQESKEDDNDKIRKAKLPKEDKATVLKRFDNELDDYFSDNKGKEAKDPKKEDKPEVIKKSQEKEAVKPKNET</sequence>
<feature type="compositionally biased region" description="Basic residues" evidence="1">
    <location>
        <begin position="1"/>
        <end position="10"/>
    </location>
</feature>
<evidence type="ECO:0000256" key="1">
    <source>
        <dbReference type="SAM" id="MobiDB-lite"/>
    </source>
</evidence>
<protein>
    <submittedName>
        <fullName evidence="2">Uncharacterized protein</fullName>
    </submittedName>
</protein>
<feature type="region of interest" description="Disordered" evidence="1">
    <location>
        <begin position="83"/>
        <end position="196"/>
    </location>
</feature>
<dbReference type="Proteomes" id="UP000012174">
    <property type="component" value="Unassembled WGS sequence"/>
</dbReference>
<dbReference type="EMBL" id="KB705995">
    <property type="protein sequence ID" value="EMR69932.1"/>
    <property type="molecule type" value="Genomic_DNA"/>
</dbReference>
<name>M7T017_EUTLA</name>
<dbReference type="KEGG" id="ela:UCREL1_3045"/>
<accession>M7T017</accession>
<organism evidence="2 3">
    <name type="scientific">Eutypa lata (strain UCR-EL1)</name>
    <name type="common">Grapevine dieback disease fungus</name>
    <name type="synonym">Eutypa armeniacae</name>
    <dbReference type="NCBI Taxonomy" id="1287681"/>
    <lineage>
        <taxon>Eukaryota</taxon>
        <taxon>Fungi</taxon>
        <taxon>Dikarya</taxon>
        <taxon>Ascomycota</taxon>
        <taxon>Pezizomycotina</taxon>
        <taxon>Sordariomycetes</taxon>
        <taxon>Xylariomycetidae</taxon>
        <taxon>Xylariales</taxon>
        <taxon>Diatrypaceae</taxon>
        <taxon>Eutypa</taxon>
    </lineage>
</organism>
<dbReference type="HOGENOM" id="CLU_1390233_0_0_1"/>
<proteinExistence type="predicted"/>